<keyword evidence="1" id="KW-0472">Membrane</keyword>
<dbReference type="HOGENOM" id="CLU_162985_1_0_1"/>
<dbReference type="PaxDb" id="4113-PGSC0003DMT400097585"/>
<proteinExistence type="predicted"/>
<protein>
    <submittedName>
        <fullName evidence="2">Uncharacterized protein</fullName>
    </submittedName>
</protein>
<name>M1E0Y5_SOLTU</name>
<feature type="transmembrane region" description="Helical" evidence="1">
    <location>
        <begin position="45"/>
        <end position="61"/>
    </location>
</feature>
<reference evidence="2" key="2">
    <citation type="submission" date="2015-06" db="UniProtKB">
        <authorList>
            <consortium name="EnsemblPlants"/>
        </authorList>
    </citation>
    <scope>IDENTIFICATION</scope>
    <source>
        <strain evidence="2">DM1-3 516 R44</strain>
    </source>
</reference>
<evidence type="ECO:0000313" key="2">
    <source>
        <dbReference type="EnsemblPlants" id="PGSC0003DMT400097585"/>
    </source>
</evidence>
<dbReference type="AlphaFoldDB" id="M1E0Y5"/>
<dbReference type="Gramene" id="PGSC0003DMT400097585">
    <property type="protein sequence ID" value="PGSC0003DMT400097585"/>
    <property type="gene ID" value="PGSC0003DMG400047156"/>
</dbReference>
<feature type="transmembrane region" description="Helical" evidence="1">
    <location>
        <begin position="82"/>
        <end position="103"/>
    </location>
</feature>
<sequence length="110" mass="12490">MRNDSAIHPSSSSQPFVLCLQHLCILDHWVVYFCFTELIGEAPTAPFIAFLIPLLLGFAYWNKGRSVSLQRIAKHAWRCSSFSFFVVFSLFVLLCAQVSILPLKLQIPET</sequence>
<dbReference type="InParanoid" id="M1E0Y5"/>
<keyword evidence="1" id="KW-1133">Transmembrane helix</keyword>
<dbReference type="EnsemblPlants" id="PGSC0003DMT400097585">
    <property type="protein sequence ID" value="PGSC0003DMT400097585"/>
    <property type="gene ID" value="PGSC0003DMG400047156"/>
</dbReference>
<organism evidence="2 3">
    <name type="scientific">Solanum tuberosum</name>
    <name type="common">Potato</name>
    <dbReference type="NCBI Taxonomy" id="4113"/>
    <lineage>
        <taxon>Eukaryota</taxon>
        <taxon>Viridiplantae</taxon>
        <taxon>Streptophyta</taxon>
        <taxon>Embryophyta</taxon>
        <taxon>Tracheophyta</taxon>
        <taxon>Spermatophyta</taxon>
        <taxon>Magnoliopsida</taxon>
        <taxon>eudicotyledons</taxon>
        <taxon>Gunneridae</taxon>
        <taxon>Pentapetalae</taxon>
        <taxon>asterids</taxon>
        <taxon>lamiids</taxon>
        <taxon>Solanales</taxon>
        <taxon>Solanaceae</taxon>
        <taxon>Solanoideae</taxon>
        <taxon>Solaneae</taxon>
        <taxon>Solanum</taxon>
    </lineage>
</organism>
<evidence type="ECO:0000256" key="1">
    <source>
        <dbReference type="SAM" id="Phobius"/>
    </source>
</evidence>
<dbReference type="Proteomes" id="UP000011115">
    <property type="component" value="Unassembled WGS sequence"/>
</dbReference>
<keyword evidence="3" id="KW-1185">Reference proteome</keyword>
<evidence type="ECO:0000313" key="3">
    <source>
        <dbReference type="Proteomes" id="UP000011115"/>
    </source>
</evidence>
<keyword evidence="1" id="KW-0812">Transmembrane</keyword>
<reference evidence="3" key="1">
    <citation type="journal article" date="2011" name="Nature">
        <title>Genome sequence and analysis of the tuber crop potato.</title>
        <authorList>
            <consortium name="The Potato Genome Sequencing Consortium"/>
        </authorList>
    </citation>
    <scope>NUCLEOTIDE SEQUENCE [LARGE SCALE GENOMIC DNA]</scope>
    <source>
        <strain evidence="3">cv. DM1-3 516 R44</strain>
    </source>
</reference>
<accession>M1E0Y5</accession>